<evidence type="ECO:0000313" key="2">
    <source>
        <dbReference type="Proteomes" id="UP000046392"/>
    </source>
</evidence>
<dbReference type="Gene3D" id="3.40.33.10">
    <property type="entry name" value="CAP"/>
    <property type="match status" value="1"/>
</dbReference>
<evidence type="ECO:0000259" key="1">
    <source>
        <dbReference type="SMART" id="SM00198"/>
    </source>
</evidence>
<protein>
    <submittedName>
        <fullName evidence="3">SCP domain-containing protein</fullName>
    </submittedName>
</protein>
<dbReference type="InterPro" id="IPR035940">
    <property type="entry name" value="CAP_sf"/>
</dbReference>
<dbReference type="Pfam" id="PF00188">
    <property type="entry name" value="CAP"/>
    <property type="match status" value="1"/>
</dbReference>
<evidence type="ECO:0000313" key="3">
    <source>
        <dbReference type="WBParaSite" id="SPAL_0000813700.1"/>
    </source>
</evidence>
<reference evidence="3" key="1">
    <citation type="submission" date="2017-02" db="UniProtKB">
        <authorList>
            <consortium name="WormBaseParasite"/>
        </authorList>
    </citation>
    <scope>IDENTIFICATION</scope>
</reference>
<dbReference type="SUPFAM" id="SSF55797">
    <property type="entry name" value="PR-1-like"/>
    <property type="match status" value="1"/>
</dbReference>
<feature type="domain" description="SCP" evidence="1">
    <location>
        <begin position="2"/>
        <end position="118"/>
    </location>
</feature>
<dbReference type="SMART" id="SM00198">
    <property type="entry name" value="SCP"/>
    <property type="match status" value="1"/>
</dbReference>
<dbReference type="InterPro" id="IPR014044">
    <property type="entry name" value="CAP_dom"/>
</dbReference>
<dbReference type="AlphaFoldDB" id="A0A0N5BQH2"/>
<dbReference type="Proteomes" id="UP000046392">
    <property type="component" value="Unplaced"/>
</dbReference>
<organism evidence="2 3">
    <name type="scientific">Strongyloides papillosus</name>
    <name type="common">Intestinal threadworm</name>
    <dbReference type="NCBI Taxonomy" id="174720"/>
    <lineage>
        <taxon>Eukaryota</taxon>
        <taxon>Metazoa</taxon>
        <taxon>Ecdysozoa</taxon>
        <taxon>Nematoda</taxon>
        <taxon>Chromadorea</taxon>
        <taxon>Rhabditida</taxon>
        <taxon>Tylenchina</taxon>
        <taxon>Panagrolaimomorpha</taxon>
        <taxon>Strongyloidoidea</taxon>
        <taxon>Strongyloididae</taxon>
        <taxon>Strongyloides</taxon>
    </lineage>
</organism>
<sequence>MNRYRYEHGAKVIKISSYSTKLAEKYLRTILSEKPKFLDRSLLRISVSLPFYLAPLAIKRWYGEHKKYNYETKVAITGTEHFSSMDWKSVKYMGLAVEERDDIIHLVFVFYPQPNMPKFFQTNVLKRRIVNIG</sequence>
<proteinExistence type="predicted"/>
<keyword evidence="2" id="KW-1185">Reference proteome</keyword>
<name>A0A0N5BQH2_STREA</name>
<dbReference type="WBParaSite" id="SPAL_0000813700.1">
    <property type="protein sequence ID" value="SPAL_0000813700.1"/>
    <property type="gene ID" value="SPAL_0000813700"/>
</dbReference>
<accession>A0A0N5BQH2</accession>